<name>A0A4R2MWS6_9BURK</name>
<dbReference type="AlphaFoldDB" id="A0A4R2MWS6"/>
<proteinExistence type="predicted"/>
<dbReference type="Proteomes" id="UP000295182">
    <property type="component" value="Unassembled WGS sequence"/>
</dbReference>
<dbReference type="OrthoDB" id="5760471at2"/>
<sequence>MLRALIPSRWRPHLREALELVLLPGLAAVLPWGWCFRVFCWLAHRCQWLYREPCERALHEVQARGWVTPAQAPRWLAQRRLVTLIDHADLYLAATRSNRWMQRHMQVQGQWPTVGQAGILATFHWGAGMWGLRHAQQAGLVPHALVAALNGAHFAGHPVLHRYAQARTAYVAKALGCPTLDVSSSLRPAVRALRDHEQVLAAIDVPSDQVAASVPVQIAGMAAQVPKALLRLAVEQKVPVTVYLTGIDMDTGQRTLRIVPLPVQKDLDTLVAAVFSYLSEAIQQDSAAWHFWSEAPRFFVPPAPATAE</sequence>
<keyword evidence="2" id="KW-1185">Reference proteome</keyword>
<gene>
    <name evidence="1" type="ORF">EV674_1541</name>
</gene>
<dbReference type="EMBL" id="SLXH01000054">
    <property type="protein sequence ID" value="TCP10803.1"/>
    <property type="molecule type" value="Genomic_DNA"/>
</dbReference>
<accession>A0A4R2MWS6</accession>
<evidence type="ECO:0000313" key="2">
    <source>
        <dbReference type="Proteomes" id="UP000295182"/>
    </source>
</evidence>
<evidence type="ECO:0000313" key="1">
    <source>
        <dbReference type="EMBL" id="TCP10803.1"/>
    </source>
</evidence>
<organism evidence="1 2">
    <name type="scientific">Simplicispira metamorpha</name>
    <dbReference type="NCBI Taxonomy" id="80881"/>
    <lineage>
        <taxon>Bacteria</taxon>
        <taxon>Pseudomonadati</taxon>
        <taxon>Pseudomonadota</taxon>
        <taxon>Betaproteobacteria</taxon>
        <taxon>Burkholderiales</taxon>
        <taxon>Comamonadaceae</taxon>
        <taxon>Simplicispira</taxon>
    </lineage>
</organism>
<reference evidence="1 2" key="1">
    <citation type="submission" date="2019-03" db="EMBL/GenBank/DDBJ databases">
        <title>Genomic Encyclopedia of Type Strains, Phase IV (KMG-IV): sequencing the most valuable type-strain genomes for metagenomic binning, comparative biology and taxonomic classification.</title>
        <authorList>
            <person name="Goeker M."/>
        </authorList>
    </citation>
    <scope>NUCLEOTIDE SEQUENCE [LARGE SCALE GENOMIC DNA]</scope>
    <source>
        <strain evidence="1 2">DSM 1837</strain>
    </source>
</reference>
<comment type="caution">
    <text evidence="1">The sequence shown here is derived from an EMBL/GenBank/DDBJ whole genome shotgun (WGS) entry which is preliminary data.</text>
</comment>
<evidence type="ECO:0008006" key="3">
    <source>
        <dbReference type="Google" id="ProtNLM"/>
    </source>
</evidence>
<dbReference type="RefSeq" id="WP_119012710.1">
    <property type="nucleotide sequence ID" value="NZ_QXNC01000008.1"/>
</dbReference>
<protein>
    <recommendedName>
        <fullName evidence="3">KDO2-lipid IV(A) lauroyltransferase</fullName>
    </recommendedName>
</protein>